<keyword evidence="2" id="KW-0732">Signal</keyword>
<feature type="chain" id="PRO_5040163436" evidence="2">
    <location>
        <begin position="43"/>
        <end position="185"/>
    </location>
</feature>
<gene>
    <name evidence="3" type="ORF">B0I36DRAFT_48914</name>
</gene>
<keyword evidence="4" id="KW-1185">Reference proteome</keyword>
<proteinExistence type="predicted"/>
<organism evidence="3 4">
    <name type="scientific">Microdochium trichocladiopsis</name>
    <dbReference type="NCBI Taxonomy" id="1682393"/>
    <lineage>
        <taxon>Eukaryota</taxon>
        <taxon>Fungi</taxon>
        <taxon>Dikarya</taxon>
        <taxon>Ascomycota</taxon>
        <taxon>Pezizomycotina</taxon>
        <taxon>Sordariomycetes</taxon>
        <taxon>Xylariomycetidae</taxon>
        <taxon>Xylariales</taxon>
        <taxon>Microdochiaceae</taxon>
        <taxon>Microdochium</taxon>
    </lineage>
</organism>
<comment type="caution">
    <text evidence="3">The sequence shown here is derived from an EMBL/GenBank/DDBJ whole genome shotgun (WGS) entry which is preliminary data.</text>
</comment>
<name>A0A9P9BLM7_9PEZI</name>
<evidence type="ECO:0000256" key="1">
    <source>
        <dbReference type="SAM" id="MobiDB-lite"/>
    </source>
</evidence>
<evidence type="ECO:0000256" key="2">
    <source>
        <dbReference type="SAM" id="SignalP"/>
    </source>
</evidence>
<dbReference type="RefSeq" id="XP_046005219.1">
    <property type="nucleotide sequence ID" value="XM_046162949.1"/>
</dbReference>
<dbReference type="GeneID" id="70192495"/>
<sequence>MVSRVPMGAGGLFSTKTAAASHTRTWPGLVLVLLLLSLQVLAPGLGMTSHDHYDLIHDTHDLMFGFLSPASRRHKRTALRPATNPEDERFLGNELESLLDRSYLFSLDPLTLPYLHHITLRPREAPETKHGVSVDVARAMLHGPDGSLSAECHLDYPCFTRRPIPPCPTTNSAPTGEDGPDLCSA</sequence>
<dbReference type="AlphaFoldDB" id="A0A9P9BLM7"/>
<feature type="signal peptide" evidence="2">
    <location>
        <begin position="1"/>
        <end position="42"/>
    </location>
</feature>
<feature type="region of interest" description="Disordered" evidence="1">
    <location>
        <begin position="165"/>
        <end position="185"/>
    </location>
</feature>
<evidence type="ECO:0000313" key="4">
    <source>
        <dbReference type="Proteomes" id="UP000756346"/>
    </source>
</evidence>
<evidence type="ECO:0000313" key="3">
    <source>
        <dbReference type="EMBL" id="KAH7014252.1"/>
    </source>
</evidence>
<dbReference type="Proteomes" id="UP000756346">
    <property type="component" value="Unassembled WGS sequence"/>
</dbReference>
<reference evidence="3" key="1">
    <citation type="journal article" date="2021" name="Nat. Commun.">
        <title>Genetic determinants of endophytism in the Arabidopsis root mycobiome.</title>
        <authorList>
            <person name="Mesny F."/>
            <person name="Miyauchi S."/>
            <person name="Thiergart T."/>
            <person name="Pickel B."/>
            <person name="Atanasova L."/>
            <person name="Karlsson M."/>
            <person name="Huettel B."/>
            <person name="Barry K.W."/>
            <person name="Haridas S."/>
            <person name="Chen C."/>
            <person name="Bauer D."/>
            <person name="Andreopoulos W."/>
            <person name="Pangilinan J."/>
            <person name="LaButti K."/>
            <person name="Riley R."/>
            <person name="Lipzen A."/>
            <person name="Clum A."/>
            <person name="Drula E."/>
            <person name="Henrissat B."/>
            <person name="Kohler A."/>
            <person name="Grigoriev I.V."/>
            <person name="Martin F.M."/>
            <person name="Hacquard S."/>
        </authorList>
    </citation>
    <scope>NUCLEOTIDE SEQUENCE</scope>
    <source>
        <strain evidence="3">MPI-CAGE-CH-0230</strain>
    </source>
</reference>
<protein>
    <submittedName>
        <fullName evidence="3">Uncharacterized protein</fullName>
    </submittedName>
</protein>
<accession>A0A9P9BLM7</accession>
<dbReference type="EMBL" id="JAGTJQ010000013">
    <property type="protein sequence ID" value="KAH7014252.1"/>
    <property type="molecule type" value="Genomic_DNA"/>
</dbReference>